<name>A0ABR8MU27_9BACL</name>
<organism evidence="2 3">
    <name type="scientific">Paenibacillus terricola</name>
    <dbReference type="NCBI Taxonomy" id="2763503"/>
    <lineage>
        <taxon>Bacteria</taxon>
        <taxon>Bacillati</taxon>
        <taxon>Bacillota</taxon>
        <taxon>Bacilli</taxon>
        <taxon>Bacillales</taxon>
        <taxon>Paenibacillaceae</taxon>
        <taxon>Paenibacillus</taxon>
    </lineage>
</organism>
<dbReference type="EMBL" id="JACXZA010000001">
    <property type="protein sequence ID" value="MBD3918487.1"/>
    <property type="molecule type" value="Genomic_DNA"/>
</dbReference>
<proteinExistence type="predicted"/>
<sequence length="179" mass="20412">MLTFEQKLSIIESFPQLQRNDVSLGRINFQYEESVYDRKNIVYHLHPNGNGFVYAGLLNDPRKDAKGLVNIRDLDADELHALLSQSIASLSELTDSPEALAITPKPPKKPKEEPAATELDAPDSLQQLWQDKKGNTLVLRYEDDAELWYIWALDALDCAFETEAESVEYLTEEGFRRVK</sequence>
<dbReference type="Proteomes" id="UP000609346">
    <property type="component" value="Unassembled WGS sequence"/>
</dbReference>
<reference evidence="2 3" key="1">
    <citation type="submission" date="2020-09" db="EMBL/GenBank/DDBJ databases">
        <title>Paenibacillus sp. strain PR3 16S rRNA gene Genome sequencing and assembly.</title>
        <authorList>
            <person name="Kim J."/>
        </authorList>
    </citation>
    <scope>NUCLEOTIDE SEQUENCE [LARGE SCALE GENOMIC DNA]</scope>
    <source>
        <strain evidence="2 3">PR3</strain>
    </source>
</reference>
<evidence type="ECO:0000256" key="1">
    <source>
        <dbReference type="SAM" id="MobiDB-lite"/>
    </source>
</evidence>
<evidence type="ECO:0000313" key="2">
    <source>
        <dbReference type="EMBL" id="MBD3918487.1"/>
    </source>
</evidence>
<accession>A0ABR8MU27</accession>
<protein>
    <submittedName>
        <fullName evidence="2">Uncharacterized protein</fullName>
    </submittedName>
</protein>
<evidence type="ECO:0000313" key="3">
    <source>
        <dbReference type="Proteomes" id="UP000609346"/>
    </source>
</evidence>
<comment type="caution">
    <text evidence="2">The sequence shown here is derived from an EMBL/GenBank/DDBJ whole genome shotgun (WGS) entry which is preliminary data.</text>
</comment>
<feature type="region of interest" description="Disordered" evidence="1">
    <location>
        <begin position="98"/>
        <end position="120"/>
    </location>
</feature>
<gene>
    <name evidence="2" type="ORF">H8B09_06950</name>
</gene>
<keyword evidence="3" id="KW-1185">Reference proteome</keyword>
<dbReference type="RefSeq" id="WP_191202677.1">
    <property type="nucleotide sequence ID" value="NZ_JACXZA010000001.1"/>
</dbReference>